<reference evidence="2" key="1">
    <citation type="journal article" date="2022" name="ISME J.">
        <title>Genetic and phylogenetic analysis of dissimilatory iodate-reducing bacteria identifies potential niches across the world's oceans.</title>
        <authorList>
            <person name="Reyes-Umana V."/>
            <person name="Henning Z."/>
            <person name="Lee K."/>
            <person name="Barnum T.P."/>
            <person name="Coates J.D."/>
        </authorList>
    </citation>
    <scope>NUCLEOTIDE SEQUENCE [LARGE SCALE GENOMIC DNA]</scope>
    <source>
        <strain evidence="2">IR12</strain>
    </source>
</reference>
<name>A0A944D5H5_DENI1</name>
<proteinExistence type="predicted"/>
<accession>A0A944D5H5</accession>
<dbReference type="RefSeq" id="WP_214359983.1">
    <property type="nucleotide sequence ID" value="NZ_JAEKFT010000003.1"/>
</dbReference>
<evidence type="ECO:0000313" key="2">
    <source>
        <dbReference type="Proteomes" id="UP000694660"/>
    </source>
</evidence>
<sequence>MKTQQLYRVRFLRYGYSARGVFHPAAWTVRIFAAANPRQAIELARRRYQRAEQFTVVT</sequence>
<gene>
    <name evidence="1" type="ORF">I8J34_03495</name>
</gene>
<comment type="caution">
    <text evidence="1">The sequence shown here is derived from an EMBL/GenBank/DDBJ whole genome shotgun (WGS) entry which is preliminary data.</text>
</comment>
<protein>
    <submittedName>
        <fullName evidence="1">Uncharacterized protein</fullName>
    </submittedName>
</protein>
<dbReference type="AlphaFoldDB" id="A0A944D5H5"/>
<organism evidence="1 2">
    <name type="scientific">Denitromonas iodatirespirans</name>
    <dbReference type="NCBI Taxonomy" id="2795389"/>
    <lineage>
        <taxon>Bacteria</taxon>
        <taxon>Pseudomonadati</taxon>
        <taxon>Pseudomonadota</taxon>
        <taxon>Betaproteobacteria</taxon>
        <taxon>Rhodocyclales</taxon>
        <taxon>Zoogloeaceae</taxon>
        <taxon>Denitromonas</taxon>
    </lineage>
</organism>
<dbReference type="EMBL" id="JAEKFT010000003">
    <property type="protein sequence ID" value="MBT0960230.1"/>
    <property type="molecule type" value="Genomic_DNA"/>
</dbReference>
<evidence type="ECO:0000313" key="1">
    <source>
        <dbReference type="EMBL" id="MBT0960230.1"/>
    </source>
</evidence>
<dbReference type="Proteomes" id="UP000694660">
    <property type="component" value="Unassembled WGS sequence"/>
</dbReference>
<keyword evidence="2" id="KW-1185">Reference proteome</keyword>